<dbReference type="PANTHER" id="PTHR30055:SF234">
    <property type="entry name" value="HTH-TYPE TRANSCRIPTIONAL REGULATOR BETI"/>
    <property type="match status" value="1"/>
</dbReference>
<dbReference type="SUPFAM" id="SSF46689">
    <property type="entry name" value="Homeodomain-like"/>
    <property type="match status" value="2"/>
</dbReference>
<dbReference type="Gene3D" id="1.10.357.10">
    <property type="entry name" value="Tetracycline Repressor, domain 2"/>
    <property type="match status" value="2"/>
</dbReference>
<feature type="domain" description="HTH tetR-type" evidence="5">
    <location>
        <begin position="12"/>
        <end position="72"/>
    </location>
</feature>
<dbReference type="RefSeq" id="WP_308489846.1">
    <property type="nucleotide sequence ID" value="NZ_JAVFCB010000007.1"/>
</dbReference>
<dbReference type="EMBL" id="JAVFCB010000007">
    <property type="protein sequence ID" value="MDQ4214913.1"/>
    <property type="molecule type" value="Genomic_DNA"/>
</dbReference>
<keyword evidence="3" id="KW-0804">Transcription</keyword>
<comment type="caution">
    <text evidence="6">The sequence shown here is derived from an EMBL/GenBank/DDBJ whole genome shotgun (WGS) entry which is preliminary data.</text>
</comment>
<accession>A0ABU0XIF9</accession>
<keyword evidence="1" id="KW-0805">Transcription regulation</keyword>
<reference evidence="6 7" key="1">
    <citation type="submission" date="2023-08" db="EMBL/GenBank/DDBJ databases">
        <title>Microbacterium sp. nov., isolated from a waste landfill.</title>
        <authorList>
            <person name="Wen W."/>
        </authorList>
    </citation>
    <scope>NUCLEOTIDE SEQUENCE [LARGE SCALE GENOMIC DNA]</scope>
    <source>
        <strain evidence="6 7">ASV81</strain>
    </source>
</reference>
<keyword evidence="2 4" id="KW-0238">DNA-binding</keyword>
<dbReference type="InterPro" id="IPR001647">
    <property type="entry name" value="HTH_TetR"/>
</dbReference>
<gene>
    <name evidence="6" type="ORF">RBR11_13405</name>
</gene>
<evidence type="ECO:0000313" key="7">
    <source>
        <dbReference type="Proteomes" id="UP001230289"/>
    </source>
</evidence>
<proteinExistence type="predicted"/>
<name>A0ABU0XIF9_9MICO</name>
<dbReference type="PROSITE" id="PS50977">
    <property type="entry name" value="HTH_TETR_2"/>
    <property type="match status" value="2"/>
</dbReference>
<evidence type="ECO:0000259" key="5">
    <source>
        <dbReference type="PROSITE" id="PS50977"/>
    </source>
</evidence>
<protein>
    <submittedName>
        <fullName evidence="6">Helix-turn-helix domain-containing protein</fullName>
    </submittedName>
</protein>
<keyword evidence="7" id="KW-1185">Reference proteome</keyword>
<evidence type="ECO:0000256" key="4">
    <source>
        <dbReference type="PROSITE-ProRule" id="PRU00335"/>
    </source>
</evidence>
<dbReference type="InterPro" id="IPR009057">
    <property type="entry name" value="Homeodomain-like_sf"/>
</dbReference>
<dbReference type="PRINTS" id="PR00455">
    <property type="entry name" value="HTHTETR"/>
</dbReference>
<evidence type="ECO:0000256" key="3">
    <source>
        <dbReference type="ARBA" id="ARBA00023163"/>
    </source>
</evidence>
<feature type="DNA-binding region" description="H-T-H motif" evidence="4">
    <location>
        <begin position="35"/>
        <end position="54"/>
    </location>
</feature>
<evidence type="ECO:0000256" key="1">
    <source>
        <dbReference type="ARBA" id="ARBA00023015"/>
    </source>
</evidence>
<feature type="DNA-binding region" description="H-T-H motif" evidence="4">
    <location>
        <begin position="238"/>
        <end position="257"/>
    </location>
</feature>
<dbReference type="PANTHER" id="PTHR30055">
    <property type="entry name" value="HTH-TYPE TRANSCRIPTIONAL REGULATOR RUTR"/>
    <property type="match status" value="1"/>
</dbReference>
<evidence type="ECO:0000256" key="2">
    <source>
        <dbReference type="ARBA" id="ARBA00023125"/>
    </source>
</evidence>
<sequence>MASRRGTYRTGRDRIESILDAAHVLFVRNGYRATSLRDIAAEAGISHPAVLRYFATRGEILTALIARLDAQSERIWGQGEWSEGAVPSAAAVARGSESVPGWIELFTALLGEATSPIHPGHPMMLERRREAQRRGRAFFELRGLSAVEADLAMTEVSAGWDGLQILALYFPNRIDIPAQLEAFERRVPHLVAESARTRTTAAHSDPVLPPSLAGDDTRARIVAAAAQLYAAHGYYETSMQAVADEAGMTRAALIHVAPTKQALLELVVTALYGRVVEDPWVLHLDRLPRWVTAAEIVLLCEATVPAHPLHDRSAEQLQWTRGELAALLESQGVAAADAEAGADWQVAVGLGCMIAWLYEPDVIDPDAVLDAVKARILSAAASSRSTDRPTA</sequence>
<feature type="domain" description="HTH tetR-type" evidence="5">
    <location>
        <begin position="215"/>
        <end position="275"/>
    </location>
</feature>
<evidence type="ECO:0000313" key="6">
    <source>
        <dbReference type="EMBL" id="MDQ4214913.1"/>
    </source>
</evidence>
<dbReference type="InterPro" id="IPR050109">
    <property type="entry name" value="HTH-type_TetR-like_transc_reg"/>
</dbReference>
<dbReference type="Pfam" id="PF00440">
    <property type="entry name" value="TetR_N"/>
    <property type="match status" value="2"/>
</dbReference>
<organism evidence="6 7">
    <name type="scientific">Microbacterium capsulatum</name>
    <dbReference type="NCBI Taxonomy" id="3041921"/>
    <lineage>
        <taxon>Bacteria</taxon>
        <taxon>Bacillati</taxon>
        <taxon>Actinomycetota</taxon>
        <taxon>Actinomycetes</taxon>
        <taxon>Micrococcales</taxon>
        <taxon>Microbacteriaceae</taxon>
        <taxon>Microbacterium</taxon>
    </lineage>
</organism>
<dbReference type="Proteomes" id="UP001230289">
    <property type="component" value="Unassembled WGS sequence"/>
</dbReference>